<feature type="domain" description="Carbohydrate-binding module family 96" evidence="5">
    <location>
        <begin position="88"/>
        <end position="241"/>
    </location>
</feature>
<sequence>MMQRNSSILVLAMIPVALSVGACTMEADDSDLLGASDDPVDRGGDLPGPAFDRGVLQVPPLDVTLGNHGLATNPLRCDTYRRGEHGHAQDATVYLSAPSYNDGASDNISAGEIEQRKLALVGFDLSDLPRGVEISKAELGLSQAWTDRESTIRIHPILAAWDENDVTWNSFEEAYEPEEIASFQTVLGEGHHVVDVTDTVAEWRRDRNRNDHGFVIDTAGKRHAFWSSEHSALEHRPYLRVCYRVHGTLPPPH</sequence>
<dbReference type="Gene3D" id="2.60.120.970">
    <property type="match status" value="1"/>
</dbReference>
<dbReference type="InterPro" id="IPR055372">
    <property type="entry name" value="CBM96"/>
</dbReference>
<evidence type="ECO:0000256" key="3">
    <source>
        <dbReference type="ARBA" id="ARBA00022729"/>
    </source>
</evidence>
<evidence type="ECO:0000313" key="7">
    <source>
        <dbReference type="Proteomes" id="UP000067626"/>
    </source>
</evidence>
<dbReference type="NCBIfam" id="NF033679">
    <property type="entry name" value="DNRLRE_dom"/>
    <property type="match status" value="1"/>
</dbReference>
<evidence type="ECO:0000256" key="2">
    <source>
        <dbReference type="ARBA" id="ARBA00022525"/>
    </source>
</evidence>
<dbReference type="PROSITE" id="PS51257">
    <property type="entry name" value="PROKAR_LIPOPROTEIN"/>
    <property type="match status" value="1"/>
</dbReference>
<dbReference type="Proteomes" id="UP000067626">
    <property type="component" value="Chromosome"/>
</dbReference>
<organism evidence="6 7">
    <name type="scientific">Chondromyces crocatus</name>
    <dbReference type="NCBI Taxonomy" id="52"/>
    <lineage>
        <taxon>Bacteria</taxon>
        <taxon>Pseudomonadati</taxon>
        <taxon>Myxococcota</taxon>
        <taxon>Polyangia</taxon>
        <taxon>Polyangiales</taxon>
        <taxon>Polyangiaceae</taxon>
        <taxon>Chondromyces</taxon>
    </lineage>
</organism>
<keyword evidence="7" id="KW-1185">Reference proteome</keyword>
<evidence type="ECO:0000313" key="6">
    <source>
        <dbReference type="EMBL" id="AKT37557.1"/>
    </source>
</evidence>
<evidence type="ECO:0000256" key="4">
    <source>
        <dbReference type="SAM" id="SignalP"/>
    </source>
</evidence>
<evidence type="ECO:0000256" key="1">
    <source>
        <dbReference type="ARBA" id="ARBA00004613"/>
    </source>
</evidence>
<proteinExistence type="predicted"/>
<dbReference type="RefSeq" id="WP_050429906.1">
    <property type="nucleotide sequence ID" value="NZ_CP012159.1"/>
</dbReference>
<comment type="subcellular location">
    <subcellularLocation>
        <location evidence="1">Secreted</location>
    </subcellularLocation>
</comment>
<dbReference type="OrthoDB" id="2476528at2"/>
<keyword evidence="3 4" id="KW-0732">Signal</keyword>
<dbReference type="KEGG" id="ccro:CMC5_016980"/>
<dbReference type="EMBL" id="CP012159">
    <property type="protein sequence ID" value="AKT37557.1"/>
    <property type="molecule type" value="Genomic_DNA"/>
</dbReference>
<dbReference type="AlphaFoldDB" id="A0A0K1EA70"/>
<accession>A0A0K1EA70</accession>
<name>A0A0K1EA70_CHOCO</name>
<dbReference type="GO" id="GO:0005576">
    <property type="term" value="C:extracellular region"/>
    <property type="evidence" value="ECO:0007669"/>
    <property type="project" value="UniProtKB-SubCell"/>
</dbReference>
<gene>
    <name evidence="6" type="ORF">CMC5_016980</name>
</gene>
<dbReference type="Pfam" id="PF24517">
    <property type="entry name" value="CBM96"/>
    <property type="match status" value="1"/>
</dbReference>
<reference evidence="6 7" key="1">
    <citation type="submission" date="2015-07" db="EMBL/GenBank/DDBJ databases">
        <title>Genome analysis of myxobacterium Chondromyces crocatus Cm c5 reveals a high potential for natural compound synthesis and the genetic basis for the loss of fruiting body formation.</title>
        <authorList>
            <person name="Zaburannyi N."/>
            <person name="Bunk B."/>
            <person name="Maier J."/>
            <person name="Overmann J."/>
            <person name="Mueller R."/>
        </authorList>
    </citation>
    <scope>NUCLEOTIDE SEQUENCE [LARGE SCALE GENOMIC DNA]</scope>
    <source>
        <strain evidence="6 7">Cm c5</strain>
    </source>
</reference>
<protein>
    <recommendedName>
        <fullName evidence="5">Carbohydrate-binding module family 96 domain-containing protein</fullName>
    </recommendedName>
</protein>
<feature type="chain" id="PRO_5005459101" description="Carbohydrate-binding module family 96 domain-containing protein" evidence="4">
    <location>
        <begin position="23"/>
        <end position="253"/>
    </location>
</feature>
<dbReference type="STRING" id="52.CMC5_016980"/>
<feature type="signal peptide" evidence="4">
    <location>
        <begin position="1"/>
        <end position="22"/>
    </location>
</feature>
<evidence type="ECO:0000259" key="5">
    <source>
        <dbReference type="Pfam" id="PF24517"/>
    </source>
</evidence>
<keyword evidence="2" id="KW-0964">Secreted</keyword>